<accession>A0A6J6CXN0</accession>
<dbReference type="AlphaFoldDB" id="A0A6J6CXN0"/>
<sequence>MVAVDRLGLLDIKASRVRIHVLNVEDLRHLGEAEHVAVGRNRPAEQREVVEQSLGNEPAVAVVKQVRLGVALRQLLVALPHHVWQVAETWDVRGNASVDHRVVQRDLARRR</sequence>
<proteinExistence type="predicted"/>
<evidence type="ECO:0000313" key="1">
    <source>
        <dbReference type="EMBL" id="CAB4556177.1"/>
    </source>
</evidence>
<organism evidence="1">
    <name type="scientific">freshwater metagenome</name>
    <dbReference type="NCBI Taxonomy" id="449393"/>
    <lineage>
        <taxon>unclassified sequences</taxon>
        <taxon>metagenomes</taxon>
        <taxon>ecological metagenomes</taxon>
    </lineage>
</organism>
<name>A0A6J6CXN0_9ZZZZ</name>
<protein>
    <submittedName>
        <fullName evidence="1">Unannotated protein</fullName>
    </submittedName>
</protein>
<dbReference type="EMBL" id="CAEZTD010000018">
    <property type="protein sequence ID" value="CAB4556177.1"/>
    <property type="molecule type" value="Genomic_DNA"/>
</dbReference>
<reference evidence="1" key="1">
    <citation type="submission" date="2020-05" db="EMBL/GenBank/DDBJ databases">
        <authorList>
            <person name="Chiriac C."/>
            <person name="Salcher M."/>
            <person name="Ghai R."/>
            <person name="Kavagutti S V."/>
        </authorList>
    </citation>
    <scope>NUCLEOTIDE SEQUENCE</scope>
</reference>
<gene>
    <name evidence="1" type="ORF">UFOPK1591_00386</name>
</gene>